<dbReference type="InterPro" id="IPR036875">
    <property type="entry name" value="Znf_CCHC_sf"/>
</dbReference>
<dbReference type="AlphaFoldDB" id="A0AAE1H8Q8"/>
<feature type="region of interest" description="Disordered" evidence="2">
    <location>
        <begin position="272"/>
        <end position="305"/>
    </location>
</feature>
<dbReference type="EMBL" id="JAHWGI010000532">
    <property type="protein sequence ID" value="KAK3916463.1"/>
    <property type="molecule type" value="Genomic_DNA"/>
</dbReference>
<evidence type="ECO:0000259" key="3">
    <source>
        <dbReference type="PROSITE" id="PS50158"/>
    </source>
</evidence>
<reference evidence="4" key="1">
    <citation type="submission" date="2021-07" db="EMBL/GenBank/DDBJ databases">
        <authorList>
            <person name="Catto M.A."/>
            <person name="Jacobson A."/>
            <person name="Kennedy G."/>
            <person name="Labadie P."/>
            <person name="Hunt B.G."/>
            <person name="Srinivasan R."/>
        </authorList>
    </citation>
    <scope>NUCLEOTIDE SEQUENCE</scope>
    <source>
        <strain evidence="4">PL_HMW_Pooled</strain>
        <tissue evidence="4">Head</tissue>
    </source>
</reference>
<evidence type="ECO:0000313" key="5">
    <source>
        <dbReference type="Proteomes" id="UP001219518"/>
    </source>
</evidence>
<keyword evidence="1" id="KW-0862">Zinc</keyword>
<proteinExistence type="predicted"/>
<gene>
    <name evidence="4" type="ORF">KUF71_006237</name>
</gene>
<dbReference type="Proteomes" id="UP001219518">
    <property type="component" value="Unassembled WGS sequence"/>
</dbReference>
<keyword evidence="1" id="KW-0863">Zinc-finger</keyword>
<dbReference type="PROSITE" id="PS50158">
    <property type="entry name" value="ZF_CCHC"/>
    <property type="match status" value="1"/>
</dbReference>
<dbReference type="GO" id="GO:0003676">
    <property type="term" value="F:nucleic acid binding"/>
    <property type="evidence" value="ECO:0007669"/>
    <property type="project" value="InterPro"/>
</dbReference>
<name>A0AAE1H8Q8_9NEOP</name>
<accession>A0AAE1H8Q8</accession>
<dbReference type="GO" id="GO:0008270">
    <property type="term" value="F:zinc ion binding"/>
    <property type="evidence" value="ECO:0007669"/>
    <property type="project" value="UniProtKB-KW"/>
</dbReference>
<organism evidence="4 5">
    <name type="scientific">Frankliniella fusca</name>
    <dbReference type="NCBI Taxonomy" id="407009"/>
    <lineage>
        <taxon>Eukaryota</taxon>
        <taxon>Metazoa</taxon>
        <taxon>Ecdysozoa</taxon>
        <taxon>Arthropoda</taxon>
        <taxon>Hexapoda</taxon>
        <taxon>Insecta</taxon>
        <taxon>Pterygota</taxon>
        <taxon>Neoptera</taxon>
        <taxon>Paraneoptera</taxon>
        <taxon>Thysanoptera</taxon>
        <taxon>Terebrantia</taxon>
        <taxon>Thripoidea</taxon>
        <taxon>Thripidae</taxon>
        <taxon>Frankliniella</taxon>
    </lineage>
</organism>
<evidence type="ECO:0000313" key="4">
    <source>
        <dbReference type="EMBL" id="KAK3916463.1"/>
    </source>
</evidence>
<feature type="domain" description="CCHC-type" evidence="3">
    <location>
        <begin position="255"/>
        <end position="270"/>
    </location>
</feature>
<dbReference type="PANTHER" id="PTHR33198:SF19">
    <property type="entry name" value="CCHC-TYPE DOMAIN-CONTAINING PROTEIN"/>
    <property type="match status" value="1"/>
</dbReference>
<reference evidence="4" key="2">
    <citation type="journal article" date="2023" name="BMC Genomics">
        <title>Pest status, molecular evolution, and epigenetic factors derived from the genome assembly of Frankliniella fusca, a thysanopteran phytovirus vector.</title>
        <authorList>
            <person name="Catto M.A."/>
            <person name="Labadie P.E."/>
            <person name="Jacobson A.L."/>
            <person name="Kennedy G.G."/>
            <person name="Srinivasan R."/>
            <person name="Hunt B.G."/>
        </authorList>
    </citation>
    <scope>NUCLEOTIDE SEQUENCE</scope>
    <source>
        <strain evidence="4">PL_HMW_Pooled</strain>
    </source>
</reference>
<evidence type="ECO:0000256" key="2">
    <source>
        <dbReference type="SAM" id="MobiDB-lite"/>
    </source>
</evidence>
<evidence type="ECO:0000256" key="1">
    <source>
        <dbReference type="PROSITE-ProRule" id="PRU00047"/>
    </source>
</evidence>
<keyword evidence="1" id="KW-0479">Metal-binding</keyword>
<dbReference type="InterPro" id="IPR001878">
    <property type="entry name" value="Znf_CCHC"/>
</dbReference>
<protein>
    <submittedName>
        <fullName evidence="4">Gag polyprotein</fullName>
    </submittedName>
</protein>
<feature type="compositionally biased region" description="Low complexity" evidence="2">
    <location>
        <begin position="212"/>
        <end position="222"/>
    </location>
</feature>
<feature type="region of interest" description="Disordered" evidence="2">
    <location>
        <begin position="189"/>
        <end position="232"/>
    </location>
</feature>
<dbReference type="SUPFAM" id="SSF57756">
    <property type="entry name" value="Retrovirus zinc finger-like domains"/>
    <property type="match status" value="1"/>
</dbReference>
<sequence length="325" mass="36652">MAQAPLATLRPFNRADGPFSSWFQQFEDYCFLYEIPEEEPDEDDFIPHNRRRALFLANMGPVAFQALINGCAPDRPNQYPIAELSDILIDRFDNPGLKSVNRLTFEKRVQGEQESATEFMDAITSMADKCHFGPFRDEAIIDRIIAGVRSDRARNQLLESEDIDLARVKRIVLQAEAVRTHARAIAQSLPVGKVDSRASTSHHQQNQHHRSQQQNPHQQLKPQDSKDQPQRKWKPCYRCTKLHDGRSCPAINWTCSKCSKKGHIAKACRSRQLNSIQQQPPQGTSNPSSADPGPSHSNPSNLNSISVDEEVTSLFDIIKSLNSTA</sequence>
<keyword evidence="5" id="KW-1185">Reference proteome</keyword>
<dbReference type="PANTHER" id="PTHR33198">
    <property type="entry name" value="ANK_REP_REGION DOMAIN-CONTAINING PROTEIN-RELATED"/>
    <property type="match status" value="1"/>
</dbReference>
<dbReference type="Gene3D" id="4.10.60.10">
    <property type="entry name" value="Zinc finger, CCHC-type"/>
    <property type="match status" value="1"/>
</dbReference>
<comment type="caution">
    <text evidence="4">The sequence shown here is derived from an EMBL/GenBank/DDBJ whole genome shotgun (WGS) entry which is preliminary data.</text>
</comment>